<name>A0A8K0AEK5_BRALA</name>
<feature type="compositionally biased region" description="Low complexity" evidence="1">
    <location>
        <begin position="81"/>
        <end position="91"/>
    </location>
</feature>
<feature type="region of interest" description="Disordered" evidence="1">
    <location>
        <begin position="79"/>
        <end position="152"/>
    </location>
</feature>
<evidence type="ECO:0000256" key="2">
    <source>
        <dbReference type="SAM" id="Phobius"/>
    </source>
</evidence>
<keyword evidence="2" id="KW-0812">Transmembrane</keyword>
<gene>
    <name evidence="3" type="primary">Hypp5332</name>
    <name evidence="3" type="ORF">BLAG_LOCUS25516</name>
</gene>
<dbReference type="EMBL" id="OV696694">
    <property type="protein sequence ID" value="CAH1274519.1"/>
    <property type="molecule type" value="Genomic_DNA"/>
</dbReference>
<evidence type="ECO:0000256" key="1">
    <source>
        <dbReference type="SAM" id="MobiDB-lite"/>
    </source>
</evidence>
<proteinExistence type="predicted"/>
<evidence type="ECO:0000313" key="3">
    <source>
        <dbReference type="EMBL" id="CAH1274519.1"/>
    </source>
</evidence>
<keyword evidence="2" id="KW-0472">Membrane</keyword>
<organism evidence="3 4">
    <name type="scientific">Branchiostoma lanceolatum</name>
    <name type="common">Common lancelet</name>
    <name type="synonym">Amphioxus lanceolatum</name>
    <dbReference type="NCBI Taxonomy" id="7740"/>
    <lineage>
        <taxon>Eukaryota</taxon>
        <taxon>Metazoa</taxon>
        <taxon>Chordata</taxon>
        <taxon>Cephalochordata</taxon>
        <taxon>Leptocardii</taxon>
        <taxon>Amphioxiformes</taxon>
        <taxon>Branchiostomatidae</taxon>
        <taxon>Branchiostoma</taxon>
    </lineage>
</organism>
<reference evidence="3" key="1">
    <citation type="submission" date="2022-01" db="EMBL/GenBank/DDBJ databases">
        <authorList>
            <person name="Braso-Vives M."/>
        </authorList>
    </citation>
    <scope>NUCLEOTIDE SEQUENCE</scope>
</reference>
<feature type="compositionally biased region" description="Polar residues" evidence="1">
    <location>
        <begin position="142"/>
        <end position="152"/>
    </location>
</feature>
<accession>A0A8K0AEK5</accession>
<dbReference type="Proteomes" id="UP000838412">
    <property type="component" value="Chromosome 9"/>
</dbReference>
<evidence type="ECO:0000313" key="4">
    <source>
        <dbReference type="Proteomes" id="UP000838412"/>
    </source>
</evidence>
<dbReference type="OrthoDB" id="10350248at2759"/>
<keyword evidence="4" id="KW-1185">Reference proteome</keyword>
<feature type="compositionally biased region" description="Basic and acidic residues" evidence="1">
    <location>
        <begin position="114"/>
        <end position="138"/>
    </location>
</feature>
<sequence length="152" mass="17357">MATVIYASSLTFLVTVAMVILLYLVLVRMFKRRRFKPHDWWMAGQGSEHGDDDVMNDRASTLSLLKPFFHMADDDEVFHIGGTPRSGTTSSSEEDSLMKSLNEKNKKMTAHAQTRKESCGRGTKEQQNSRESRTERWVESVSHLSQDRNTQS</sequence>
<dbReference type="AlphaFoldDB" id="A0A8K0AEK5"/>
<keyword evidence="2" id="KW-1133">Transmembrane helix</keyword>
<protein>
    <submittedName>
        <fullName evidence="3">Hypp5332 protein</fullName>
    </submittedName>
</protein>
<feature type="transmembrane region" description="Helical" evidence="2">
    <location>
        <begin position="6"/>
        <end position="26"/>
    </location>
</feature>